<dbReference type="EMBL" id="WNXQ01000010">
    <property type="protein sequence ID" value="MWB79377.1"/>
    <property type="molecule type" value="Genomic_DNA"/>
</dbReference>
<dbReference type="GO" id="GO:0015074">
    <property type="term" value="P:DNA integration"/>
    <property type="evidence" value="ECO:0007669"/>
    <property type="project" value="UniProtKB-KW"/>
</dbReference>
<proteinExistence type="predicted"/>
<evidence type="ECO:0000256" key="1">
    <source>
        <dbReference type="ARBA" id="ARBA00022908"/>
    </source>
</evidence>
<dbReference type="InterPro" id="IPR050639">
    <property type="entry name" value="SSR_resolvase"/>
</dbReference>
<evidence type="ECO:0000256" key="2">
    <source>
        <dbReference type="ARBA" id="ARBA00023125"/>
    </source>
</evidence>
<evidence type="ECO:0000259" key="6">
    <source>
        <dbReference type="PROSITE" id="PS51736"/>
    </source>
</evidence>
<dbReference type="Proteomes" id="UP000443843">
    <property type="component" value="Unassembled WGS sequence"/>
</dbReference>
<dbReference type="GO" id="GO:0000150">
    <property type="term" value="F:DNA strand exchange activity"/>
    <property type="evidence" value="ECO:0007669"/>
    <property type="project" value="InterPro"/>
</dbReference>
<dbReference type="SMART" id="SM00857">
    <property type="entry name" value="Resolvase"/>
    <property type="match status" value="1"/>
</dbReference>
<dbReference type="PANTHER" id="PTHR30461">
    <property type="entry name" value="DNA-INVERTASE FROM LAMBDOID PROPHAGE"/>
    <property type="match status" value="1"/>
</dbReference>
<evidence type="ECO:0000256" key="4">
    <source>
        <dbReference type="PIRSR" id="PIRSR606118-50"/>
    </source>
</evidence>
<dbReference type="InterPro" id="IPR006119">
    <property type="entry name" value="Resolv_N"/>
</dbReference>
<dbReference type="AlphaFoldDB" id="A0A844W676"/>
<organism evidence="7 8">
    <name type="scientific">Pseudooceanicola pacificus</name>
    <dbReference type="NCBI Taxonomy" id="2676438"/>
    <lineage>
        <taxon>Bacteria</taxon>
        <taxon>Pseudomonadati</taxon>
        <taxon>Pseudomonadota</taxon>
        <taxon>Alphaproteobacteria</taxon>
        <taxon>Rhodobacterales</taxon>
        <taxon>Paracoccaceae</taxon>
        <taxon>Pseudooceanicola</taxon>
    </lineage>
</organism>
<gene>
    <name evidence="7" type="ORF">GLS40_15160</name>
</gene>
<name>A0A844W676_9RHOB</name>
<dbReference type="InterPro" id="IPR011109">
    <property type="entry name" value="DNA_bind_recombinase_dom"/>
</dbReference>
<dbReference type="InterPro" id="IPR036162">
    <property type="entry name" value="Resolvase-like_N_sf"/>
</dbReference>
<reference evidence="7 8" key="1">
    <citation type="submission" date="2019-11" db="EMBL/GenBank/DDBJ databases">
        <title>Pseudooceanicola pacifica sp. nov., isolated from deep-sea sediment of the Pacific Ocean.</title>
        <authorList>
            <person name="Lyu L."/>
        </authorList>
    </citation>
    <scope>NUCLEOTIDE SEQUENCE [LARGE SCALE GENOMIC DNA]</scope>
    <source>
        <strain evidence="7 8">216_PA32_1</strain>
    </source>
</reference>
<dbReference type="RefSeq" id="WP_160383590.1">
    <property type="nucleotide sequence ID" value="NZ_WNXQ01000010.1"/>
</dbReference>
<dbReference type="Pfam" id="PF00239">
    <property type="entry name" value="Resolvase"/>
    <property type="match status" value="1"/>
</dbReference>
<dbReference type="CDD" id="cd00338">
    <property type="entry name" value="Ser_Recombinase"/>
    <property type="match status" value="1"/>
</dbReference>
<dbReference type="PROSITE" id="PS00397">
    <property type="entry name" value="RECOMBINASES_1"/>
    <property type="match status" value="1"/>
</dbReference>
<keyword evidence="3" id="KW-0233">DNA recombination</keyword>
<evidence type="ECO:0000256" key="3">
    <source>
        <dbReference type="ARBA" id="ARBA00023172"/>
    </source>
</evidence>
<dbReference type="GO" id="GO:0003677">
    <property type="term" value="F:DNA binding"/>
    <property type="evidence" value="ECO:0007669"/>
    <property type="project" value="UniProtKB-KW"/>
</dbReference>
<evidence type="ECO:0000313" key="8">
    <source>
        <dbReference type="Proteomes" id="UP000443843"/>
    </source>
</evidence>
<dbReference type="PANTHER" id="PTHR30461:SF2">
    <property type="entry name" value="SERINE RECOMBINASE PINE-RELATED"/>
    <property type="match status" value="1"/>
</dbReference>
<dbReference type="SUPFAM" id="SSF53041">
    <property type="entry name" value="Resolvase-like"/>
    <property type="match status" value="1"/>
</dbReference>
<evidence type="ECO:0000313" key="7">
    <source>
        <dbReference type="EMBL" id="MWB79377.1"/>
    </source>
</evidence>
<dbReference type="Gene3D" id="3.40.50.1390">
    <property type="entry name" value="Resolvase, N-terminal catalytic domain"/>
    <property type="match status" value="1"/>
</dbReference>
<feature type="domain" description="Resolvase/invertase-type recombinase catalytic" evidence="6">
    <location>
        <begin position="6"/>
        <end position="142"/>
    </location>
</feature>
<accession>A0A844W676</accession>
<comment type="caution">
    <text evidence="7">The sequence shown here is derived from an EMBL/GenBank/DDBJ whole genome shotgun (WGS) entry which is preliminary data.</text>
</comment>
<keyword evidence="8" id="KW-1185">Reference proteome</keyword>
<evidence type="ECO:0000256" key="5">
    <source>
        <dbReference type="PROSITE-ProRule" id="PRU10137"/>
    </source>
</evidence>
<protein>
    <recommendedName>
        <fullName evidence="6">Resolvase/invertase-type recombinase catalytic domain-containing protein</fullName>
    </recommendedName>
</protein>
<feature type="active site" description="O-(5'-phospho-DNA)-serine intermediate" evidence="4 5">
    <location>
        <position position="14"/>
    </location>
</feature>
<dbReference type="InterPro" id="IPR006118">
    <property type="entry name" value="Recombinase_CS"/>
</dbReference>
<keyword evidence="1" id="KW-0229">DNA integration</keyword>
<keyword evidence="2" id="KW-0238">DNA-binding</keyword>
<dbReference type="Pfam" id="PF07508">
    <property type="entry name" value="Recombinase"/>
    <property type="match status" value="1"/>
</dbReference>
<dbReference type="PROSITE" id="PS51736">
    <property type="entry name" value="RECOMBINASES_3"/>
    <property type="match status" value="1"/>
</dbReference>
<sequence>MNCPRPLIAYIRVSTQRQGHSGLGLEAQRTAVQAYATSTGSIISSEYLEVESGRKTKRIQLSAALAECKRLDAILVIAKLDRLARNVHFVSGLLESGVRFHAADMPNADRFMLHVYAAMAEEEARRISDRTRTALQAAKVRGIKLGKTGKLLAERHKIEADKFCVRMAPKIATMQQAGLSVRKISERLNSDEIPTYHGGKWHPTTVQRMIRRIGLLSTGYPRTPPCQN</sequence>